<evidence type="ECO:0000256" key="1">
    <source>
        <dbReference type="SAM" id="MobiDB-lite"/>
    </source>
</evidence>
<accession>A0A6A4TA10</accession>
<reference evidence="2 3" key="1">
    <citation type="submission" date="2019-06" db="EMBL/GenBank/DDBJ databases">
        <title>Draft genomes of female and male turbot (Scophthalmus maximus).</title>
        <authorList>
            <person name="Xu H."/>
            <person name="Xu X.-W."/>
            <person name="Shao C."/>
            <person name="Chen S."/>
        </authorList>
    </citation>
    <scope>NUCLEOTIDE SEQUENCE [LARGE SCALE GENOMIC DNA]</scope>
    <source>
        <strain evidence="2">Ysfricsl-2016a</strain>
        <tissue evidence="2">Blood</tissue>
    </source>
</reference>
<sequence>MEKLGIIVERHVDRQADRLRQPNSLKLRPLCSTIQQKSALLKQMFEETQTCVCTASAQSRDNRNKSESESDRAERFQLEPQCSYAIATKTAVERNHVL</sequence>
<protein>
    <submittedName>
        <fullName evidence="2">Uncharacterized protein</fullName>
    </submittedName>
</protein>
<feature type="region of interest" description="Disordered" evidence="1">
    <location>
        <begin position="56"/>
        <end position="75"/>
    </location>
</feature>
<comment type="caution">
    <text evidence="2">The sequence shown here is derived from an EMBL/GenBank/DDBJ whole genome shotgun (WGS) entry which is preliminary data.</text>
</comment>
<proteinExistence type="predicted"/>
<name>A0A6A4TA10_SCOMX</name>
<organism evidence="2 3">
    <name type="scientific">Scophthalmus maximus</name>
    <name type="common">Turbot</name>
    <name type="synonym">Psetta maxima</name>
    <dbReference type="NCBI Taxonomy" id="52904"/>
    <lineage>
        <taxon>Eukaryota</taxon>
        <taxon>Metazoa</taxon>
        <taxon>Chordata</taxon>
        <taxon>Craniata</taxon>
        <taxon>Vertebrata</taxon>
        <taxon>Euteleostomi</taxon>
        <taxon>Actinopterygii</taxon>
        <taxon>Neopterygii</taxon>
        <taxon>Teleostei</taxon>
        <taxon>Neoteleostei</taxon>
        <taxon>Acanthomorphata</taxon>
        <taxon>Carangaria</taxon>
        <taxon>Pleuronectiformes</taxon>
        <taxon>Pleuronectoidei</taxon>
        <taxon>Scophthalmidae</taxon>
        <taxon>Scophthalmus</taxon>
    </lineage>
</organism>
<evidence type="ECO:0000313" key="3">
    <source>
        <dbReference type="Proteomes" id="UP000438429"/>
    </source>
</evidence>
<gene>
    <name evidence="2" type="ORF">F2P81_009486</name>
</gene>
<dbReference type="Proteomes" id="UP000438429">
    <property type="component" value="Unassembled WGS sequence"/>
</dbReference>
<dbReference type="AlphaFoldDB" id="A0A6A4TA10"/>
<feature type="compositionally biased region" description="Basic and acidic residues" evidence="1">
    <location>
        <begin position="60"/>
        <end position="75"/>
    </location>
</feature>
<evidence type="ECO:0000313" key="2">
    <source>
        <dbReference type="EMBL" id="KAF0039002.1"/>
    </source>
</evidence>
<dbReference type="EMBL" id="VEVO01000008">
    <property type="protein sequence ID" value="KAF0039002.1"/>
    <property type="molecule type" value="Genomic_DNA"/>
</dbReference>